<name>A0ACC2VB77_9TREE</name>
<keyword evidence="2" id="KW-1185">Reference proteome</keyword>
<dbReference type="EMBL" id="JASBWS010000111">
    <property type="protein sequence ID" value="KAJ9096624.1"/>
    <property type="molecule type" value="Genomic_DNA"/>
</dbReference>
<organism evidence="1 2">
    <name type="scientific">Naganishia adeliensis</name>
    <dbReference type="NCBI Taxonomy" id="92952"/>
    <lineage>
        <taxon>Eukaryota</taxon>
        <taxon>Fungi</taxon>
        <taxon>Dikarya</taxon>
        <taxon>Basidiomycota</taxon>
        <taxon>Agaricomycotina</taxon>
        <taxon>Tremellomycetes</taxon>
        <taxon>Filobasidiales</taxon>
        <taxon>Filobasidiaceae</taxon>
        <taxon>Naganishia</taxon>
    </lineage>
</organism>
<comment type="caution">
    <text evidence="1">The sequence shown here is derived from an EMBL/GenBank/DDBJ whole genome shotgun (WGS) entry which is preliminary data.</text>
</comment>
<dbReference type="Proteomes" id="UP001230649">
    <property type="component" value="Unassembled WGS sequence"/>
</dbReference>
<evidence type="ECO:0000313" key="2">
    <source>
        <dbReference type="Proteomes" id="UP001230649"/>
    </source>
</evidence>
<evidence type="ECO:0000313" key="1">
    <source>
        <dbReference type="EMBL" id="KAJ9096624.1"/>
    </source>
</evidence>
<protein>
    <submittedName>
        <fullName evidence="1">Uncharacterized protein</fullName>
    </submittedName>
</protein>
<accession>A0ACC2VB77</accession>
<gene>
    <name evidence="1" type="ORF">QFC20_006386</name>
</gene>
<proteinExistence type="predicted"/>
<sequence length="173" mass="19061">MSSSESEFDPREALDEIDADISNLESALKPLFAVPWQELVGALGNMEQAKMNMIVAYGICGLIWMFLRLKGVDPDKHPVMKELDRIKTYYIKVRDAETTPKRANKVDVAAAGRFIAAAIPRAQRLAAETAEDVMTESSRASTPAPVEEVSEVGRSSRFKMAHDAHAEKLIRGG</sequence>
<reference evidence="1" key="1">
    <citation type="submission" date="2023-04" db="EMBL/GenBank/DDBJ databases">
        <title>Draft Genome sequencing of Naganishia species isolated from polar environments using Oxford Nanopore Technology.</title>
        <authorList>
            <person name="Leo P."/>
            <person name="Venkateswaran K."/>
        </authorList>
    </citation>
    <scope>NUCLEOTIDE SEQUENCE</scope>
    <source>
        <strain evidence="1">MNA-CCFEE 5262</strain>
    </source>
</reference>